<accession>A0A7D3Y1B3</accession>
<dbReference type="AlphaFoldDB" id="A0A7D3Y1B3"/>
<dbReference type="Pfam" id="PF09902">
    <property type="entry name" value="DUF2129"/>
    <property type="match status" value="1"/>
</dbReference>
<protein>
    <submittedName>
        <fullName evidence="2">YlbG family protein</fullName>
    </submittedName>
</protein>
<keyword evidence="1" id="KW-0963">Cytoplasm</keyword>
<dbReference type="EMBL" id="CP048104">
    <property type="protein sequence ID" value="QKG85160.1"/>
    <property type="molecule type" value="Genomic_DNA"/>
</dbReference>
<evidence type="ECO:0000313" key="3">
    <source>
        <dbReference type="Proteomes" id="UP000503088"/>
    </source>
</evidence>
<evidence type="ECO:0000313" key="2">
    <source>
        <dbReference type="EMBL" id="QKG85160.1"/>
    </source>
</evidence>
<organism evidence="2 3">
    <name type="scientific">Kroppenstedtia pulmonis</name>
    <dbReference type="NCBI Taxonomy" id="1380685"/>
    <lineage>
        <taxon>Bacteria</taxon>
        <taxon>Bacillati</taxon>
        <taxon>Bacillota</taxon>
        <taxon>Bacilli</taxon>
        <taxon>Bacillales</taxon>
        <taxon>Thermoactinomycetaceae</taxon>
        <taxon>Kroppenstedtia</taxon>
    </lineage>
</organism>
<sequence length="97" mass="11447">MSMKIAERLGLAVWVKDLKAARSLGRMGNVHYVSKRLKYVFLYIDGRKADQTINRIERMPLVTRVERSFRRELATEFPTEKYQQNFHSTMEEMGSSF</sequence>
<dbReference type="RefSeq" id="WP_173223552.1">
    <property type="nucleotide sequence ID" value="NZ_CP048104.1"/>
</dbReference>
<evidence type="ECO:0000256" key="1">
    <source>
        <dbReference type="ARBA" id="ARBA00022490"/>
    </source>
</evidence>
<dbReference type="KEGG" id="kpul:GXN76_12225"/>
<proteinExistence type="predicted"/>
<keyword evidence="3" id="KW-1185">Reference proteome</keyword>
<reference evidence="2 3" key="1">
    <citation type="submission" date="2020-01" db="EMBL/GenBank/DDBJ databases">
        <authorList>
            <person name="Gulvik C.A."/>
            <person name="Batra D.G."/>
        </authorList>
    </citation>
    <scope>NUCLEOTIDE SEQUENCE [LARGE SCALE GENOMIC DNA]</scope>
    <source>
        <strain evidence="2 3">W9323</strain>
    </source>
</reference>
<dbReference type="Proteomes" id="UP000503088">
    <property type="component" value="Chromosome"/>
</dbReference>
<name>A0A7D3Y1B3_9BACL</name>
<dbReference type="InterPro" id="IPR016979">
    <property type="entry name" value="DUF2129"/>
</dbReference>
<gene>
    <name evidence="2" type="ORF">GXN76_12225</name>
</gene>